<evidence type="ECO:0000256" key="1">
    <source>
        <dbReference type="SAM" id="Phobius"/>
    </source>
</evidence>
<keyword evidence="3" id="KW-1185">Reference proteome</keyword>
<feature type="transmembrane region" description="Helical" evidence="1">
    <location>
        <begin position="7"/>
        <end position="27"/>
    </location>
</feature>
<organism evidence="2 3">
    <name type="scientific">Bacillus coahuilensis p1.1.43</name>
    <dbReference type="NCBI Taxonomy" id="1150625"/>
    <lineage>
        <taxon>Bacteria</taxon>
        <taxon>Bacillati</taxon>
        <taxon>Bacillota</taxon>
        <taxon>Bacilli</taxon>
        <taxon>Bacillales</taxon>
        <taxon>Bacillaceae</taxon>
        <taxon>Bacillus</taxon>
    </lineage>
</organism>
<accession>A0A147K9A0</accession>
<keyword evidence="1" id="KW-0472">Membrane</keyword>
<evidence type="ECO:0000313" key="3">
    <source>
        <dbReference type="Proteomes" id="UP000074108"/>
    </source>
</evidence>
<protein>
    <submittedName>
        <fullName evidence="2">Uncharacterized protein</fullName>
    </submittedName>
</protein>
<proteinExistence type="predicted"/>
<evidence type="ECO:0000313" key="2">
    <source>
        <dbReference type="EMBL" id="KUP06845.1"/>
    </source>
</evidence>
<dbReference type="AlphaFoldDB" id="A0A147K9A0"/>
<dbReference type="PATRIC" id="fig|1150625.3.peg.1490"/>
<sequence>MGMVGVLLGFFGTSIALIFSAIIVPFAEPVFSTLNLNSEWVTYSTAFPWMGTVFVSMICLGFGILFSIVTWFLSKGLFYISRKYIVWNIEVISPNRKEEE</sequence>
<gene>
    <name evidence="2" type="ORF">Q75_07105</name>
</gene>
<keyword evidence="1" id="KW-0812">Transmembrane</keyword>
<dbReference type="STRING" id="1150625.Q75_07105"/>
<name>A0A147K9A0_9BACI</name>
<dbReference type="EMBL" id="LDYG01000026">
    <property type="protein sequence ID" value="KUP06845.1"/>
    <property type="molecule type" value="Genomic_DNA"/>
</dbReference>
<feature type="transmembrane region" description="Helical" evidence="1">
    <location>
        <begin position="47"/>
        <end position="73"/>
    </location>
</feature>
<dbReference type="Proteomes" id="UP000074108">
    <property type="component" value="Unassembled WGS sequence"/>
</dbReference>
<comment type="caution">
    <text evidence="2">The sequence shown here is derived from an EMBL/GenBank/DDBJ whole genome shotgun (WGS) entry which is preliminary data.</text>
</comment>
<keyword evidence="1" id="KW-1133">Transmembrane helix</keyword>
<reference evidence="2 3" key="1">
    <citation type="journal article" date="2016" name="Front. Microbiol.">
        <title>Microevolution Analysis of Bacillus coahuilensis Unveils Differences in Phosphorus Acquisition Strategies and Their Regulation.</title>
        <authorList>
            <person name="Gomez-Lunar Z."/>
            <person name="Hernandez-Gonzalez I."/>
            <person name="Rodriguez-Torres M.D."/>
            <person name="Souza V."/>
            <person name="Olmedo-Alvarez G."/>
        </authorList>
    </citation>
    <scope>NUCLEOTIDE SEQUENCE [LARGE SCALE GENOMIC DNA]</scope>
    <source>
        <strain evidence="3">p1.1.43</strain>
    </source>
</reference>
<dbReference type="RefSeq" id="WP_059350888.1">
    <property type="nucleotide sequence ID" value="NZ_LDYG01000026.1"/>
</dbReference>